<protein>
    <submittedName>
        <fullName evidence="2">Catechol 2,3-dioxygenase-like lactoylglutathione lyase family enzyme</fullName>
    </submittedName>
</protein>
<dbReference type="InterPro" id="IPR004360">
    <property type="entry name" value="Glyas_Fos-R_dOase_dom"/>
</dbReference>
<keyword evidence="2" id="KW-0223">Dioxygenase</keyword>
<evidence type="ECO:0000313" key="3">
    <source>
        <dbReference type="Proteomes" id="UP000528286"/>
    </source>
</evidence>
<dbReference type="RefSeq" id="WP_183364983.1">
    <property type="nucleotide sequence ID" value="NZ_JACIEZ010000002.1"/>
</dbReference>
<reference evidence="2 3" key="1">
    <citation type="submission" date="2020-08" db="EMBL/GenBank/DDBJ databases">
        <title>Genomic Encyclopedia of Type Strains, Phase IV (KMG-IV): sequencing the most valuable type-strain genomes for metagenomic binning, comparative biology and taxonomic classification.</title>
        <authorList>
            <person name="Goeker M."/>
        </authorList>
    </citation>
    <scope>NUCLEOTIDE SEQUENCE [LARGE SCALE GENOMIC DNA]</scope>
    <source>
        <strain evidence="2 3">DSM 29853</strain>
    </source>
</reference>
<sequence length="142" mass="15157">MTDTPIEGILETALYVDDIDRAEAFYGGVLGLKTVLRAGNRHVFFSLGHSILLIFNPAETEKPPAADALPVPPHGARGPGHACFRLSAAGLDAMAERLKAAGIAIEADFRWPGGARSLYFRDPAGNSLECAEPALWGLETRT</sequence>
<dbReference type="InterPro" id="IPR029068">
    <property type="entry name" value="Glyas_Bleomycin-R_OHBP_Dase"/>
</dbReference>
<proteinExistence type="predicted"/>
<dbReference type="PANTHER" id="PTHR21366">
    <property type="entry name" value="GLYOXALASE FAMILY PROTEIN"/>
    <property type="match status" value="1"/>
</dbReference>
<evidence type="ECO:0000259" key="1">
    <source>
        <dbReference type="PROSITE" id="PS51819"/>
    </source>
</evidence>
<feature type="domain" description="VOC" evidence="1">
    <location>
        <begin position="8"/>
        <end position="133"/>
    </location>
</feature>
<dbReference type="EMBL" id="JACIEZ010000002">
    <property type="protein sequence ID" value="MBB4063776.1"/>
    <property type="molecule type" value="Genomic_DNA"/>
</dbReference>
<name>A0A7W6J2X0_9HYPH</name>
<dbReference type="Proteomes" id="UP000528286">
    <property type="component" value="Unassembled WGS sequence"/>
</dbReference>
<dbReference type="PROSITE" id="PS51819">
    <property type="entry name" value="VOC"/>
    <property type="match status" value="1"/>
</dbReference>
<dbReference type="Pfam" id="PF00903">
    <property type="entry name" value="Glyoxalase"/>
    <property type="match status" value="1"/>
</dbReference>
<keyword evidence="3" id="KW-1185">Reference proteome</keyword>
<dbReference type="GO" id="GO:0051213">
    <property type="term" value="F:dioxygenase activity"/>
    <property type="evidence" value="ECO:0007669"/>
    <property type="project" value="UniProtKB-KW"/>
</dbReference>
<evidence type="ECO:0000313" key="2">
    <source>
        <dbReference type="EMBL" id="MBB4063776.1"/>
    </source>
</evidence>
<dbReference type="Gene3D" id="3.10.180.10">
    <property type="entry name" value="2,3-Dihydroxybiphenyl 1,2-Dioxygenase, domain 1"/>
    <property type="match status" value="1"/>
</dbReference>
<dbReference type="SUPFAM" id="SSF54593">
    <property type="entry name" value="Glyoxalase/Bleomycin resistance protein/Dihydroxybiphenyl dioxygenase"/>
    <property type="match status" value="1"/>
</dbReference>
<dbReference type="InterPro" id="IPR037523">
    <property type="entry name" value="VOC_core"/>
</dbReference>
<organism evidence="2 3">
    <name type="scientific">Gellertiella hungarica</name>
    <dbReference type="NCBI Taxonomy" id="1572859"/>
    <lineage>
        <taxon>Bacteria</taxon>
        <taxon>Pseudomonadati</taxon>
        <taxon>Pseudomonadota</taxon>
        <taxon>Alphaproteobacteria</taxon>
        <taxon>Hyphomicrobiales</taxon>
        <taxon>Rhizobiaceae</taxon>
        <taxon>Gellertiella</taxon>
    </lineage>
</organism>
<accession>A0A7W6J2X0</accession>
<dbReference type="InterPro" id="IPR050383">
    <property type="entry name" value="GlyoxalaseI/FosfomycinResist"/>
</dbReference>
<gene>
    <name evidence="2" type="ORF">GGR23_000953</name>
</gene>
<dbReference type="PANTHER" id="PTHR21366:SF22">
    <property type="entry name" value="VOC DOMAIN-CONTAINING PROTEIN"/>
    <property type="match status" value="1"/>
</dbReference>
<keyword evidence="2" id="KW-0456">Lyase</keyword>
<keyword evidence="2" id="KW-0560">Oxidoreductase</keyword>
<dbReference type="AlphaFoldDB" id="A0A7W6J2X0"/>
<dbReference type="GO" id="GO:0016829">
    <property type="term" value="F:lyase activity"/>
    <property type="evidence" value="ECO:0007669"/>
    <property type="project" value="UniProtKB-KW"/>
</dbReference>
<comment type="caution">
    <text evidence="2">The sequence shown here is derived from an EMBL/GenBank/DDBJ whole genome shotgun (WGS) entry which is preliminary data.</text>
</comment>